<proteinExistence type="predicted"/>
<keyword evidence="1" id="KW-0862">Zinc</keyword>
<evidence type="ECO:0000313" key="5">
    <source>
        <dbReference type="Proteomes" id="UP001146793"/>
    </source>
</evidence>
<feature type="domain" description="GATA-type" evidence="3">
    <location>
        <begin position="11"/>
        <end position="58"/>
    </location>
</feature>
<dbReference type="SUPFAM" id="SSF57716">
    <property type="entry name" value="Glucocorticoid receptor-like (DNA-binding domain)"/>
    <property type="match status" value="1"/>
</dbReference>
<dbReference type="InterPro" id="IPR000679">
    <property type="entry name" value="Znf_GATA"/>
</dbReference>
<dbReference type="PROSITE" id="PS50114">
    <property type="entry name" value="GATA_ZN_FINGER_2"/>
    <property type="match status" value="1"/>
</dbReference>
<dbReference type="AlphaFoldDB" id="A0AAV7YHT7"/>
<name>A0AAV7YHT7_9EUKA</name>
<feature type="compositionally biased region" description="Polar residues" evidence="2">
    <location>
        <begin position="71"/>
        <end position="97"/>
    </location>
</feature>
<feature type="compositionally biased region" description="Basic and acidic residues" evidence="2">
    <location>
        <begin position="265"/>
        <end position="275"/>
    </location>
</feature>
<feature type="compositionally biased region" description="Polar residues" evidence="2">
    <location>
        <begin position="119"/>
        <end position="131"/>
    </location>
</feature>
<feature type="region of interest" description="Disordered" evidence="2">
    <location>
        <begin position="209"/>
        <end position="298"/>
    </location>
</feature>
<organism evidence="4 5">
    <name type="scientific">Anaeramoeba flamelloides</name>
    <dbReference type="NCBI Taxonomy" id="1746091"/>
    <lineage>
        <taxon>Eukaryota</taxon>
        <taxon>Metamonada</taxon>
        <taxon>Anaeramoebidae</taxon>
        <taxon>Anaeramoeba</taxon>
    </lineage>
</organism>
<evidence type="ECO:0000256" key="1">
    <source>
        <dbReference type="PROSITE-ProRule" id="PRU00094"/>
    </source>
</evidence>
<dbReference type="EMBL" id="JANTQA010000063">
    <property type="protein sequence ID" value="KAJ3427143.1"/>
    <property type="molecule type" value="Genomic_DNA"/>
</dbReference>
<comment type="caution">
    <text evidence="4">The sequence shown here is derived from an EMBL/GenBank/DDBJ whole genome shotgun (WGS) entry which is preliminary data.</text>
</comment>
<dbReference type="GO" id="GO:0008270">
    <property type="term" value="F:zinc ion binding"/>
    <property type="evidence" value="ECO:0007669"/>
    <property type="project" value="UniProtKB-KW"/>
</dbReference>
<feature type="compositionally biased region" description="Acidic residues" evidence="2">
    <location>
        <begin position="253"/>
        <end position="264"/>
    </location>
</feature>
<dbReference type="Gene3D" id="3.30.50.10">
    <property type="entry name" value="Erythroid Transcription Factor GATA-1, subunit A"/>
    <property type="match status" value="1"/>
</dbReference>
<dbReference type="GO" id="GO:0043565">
    <property type="term" value="F:sequence-specific DNA binding"/>
    <property type="evidence" value="ECO:0007669"/>
    <property type="project" value="InterPro"/>
</dbReference>
<evidence type="ECO:0000313" key="4">
    <source>
        <dbReference type="EMBL" id="KAJ3427143.1"/>
    </source>
</evidence>
<feature type="compositionally biased region" description="Low complexity" evidence="2">
    <location>
        <begin position="137"/>
        <end position="150"/>
    </location>
</feature>
<sequence>MSKTKICSNPDCKARTTPIWRRIDGDFYCNACGMYKKRHNGKNRPISESQNSGKKKKRICKIVTINRPYTYSDHSSPIYSDGMNSQNNEEGLHSSENGTRKKTRTVFRFKNSPRHENKGISNSPNDQQSNPKGLLFSPRSPRSPISPRSPKNSITSNSPIHYGSLEMNKSKQSGLFTQYKTQNQSLFVNQTQPNERSYLNSSNLFSRFSSNNFPNQEKIQSTNGLETENENENENEINNNTSNNSSSVSMSETDGEEWIEEEKDENISDENHYSNENESENDYQDNSQNNNYKSEIPLKNEMGNNQNIFFSAFKTNNLRPQQYSNFDKSYQKQQQQQQQNSIFNKRNFNLRNNINNNSQNILFKDLSQSSSQDVSSTSLSFLKSKQPKENFHNPNNFIHNHTGNGNGNLNQKRNNSLNFQNQTNGCEVENKTTNLRKGDCVAIRVPRQPEIYAVILDFKKSSKTQKVFVQVRWLLPKVHPFHQNHFNFNIGQLKRNDFDLGDFEKILQPVGSIKRKLNFRFVD</sequence>
<reference evidence="4" key="1">
    <citation type="submission" date="2022-08" db="EMBL/GenBank/DDBJ databases">
        <title>Novel sulphate-reducing endosymbionts in the free-living metamonad Anaeramoeba.</title>
        <authorList>
            <person name="Jerlstrom-Hultqvist J."/>
            <person name="Cepicka I."/>
            <person name="Gallot-Lavallee L."/>
            <person name="Salas-Leiva D."/>
            <person name="Curtis B.A."/>
            <person name="Zahonova K."/>
            <person name="Pipaliya S."/>
            <person name="Dacks J."/>
            <person name="Roger A.J."/>
        </authorList>
    </citation>
    <scope>NUCLEOTIDE SEQUENCE</scope>
    <source>
        <strain evidence="4">Busselton2</strain>
    </source>
</reference>
<dbReference type="Proteomes" id="UP001146793">
    <property type="component" value="Unassembled WGS sequence"/>
</dbReference>
<dbReference type="InterPro" id="IPR013088">
    <property type="entry name" value="Znf_NHR/GATA"/>
</dbReference>
<feature type="compositionally biased region" description="Low complexity" evidence="2">
    <location>
        <begin position="236"/>
        <end position="252"/>
    </location>
</feature>
<keyword evidence="1" id="KW-0863">Zinc-finger</keyword>
<feature type="region of interest" description="Disordered" evidence="2">
    <location>
        <begin position="39"/>
        <end position="59"/>
    </location>
</feature>
<feature type="region of interest" description="Disordered" evidence="2">
    <location>
        <begin position="71"/>
        <end position="165"/>
    </location>
</feature>
<keyword evidence="1" id="KW-0479">Metal-binding</keyword>
<gene>
    <name evidence="4" type="ORF">M0812_26723</name>
</gene>
<accession>A0AAV7YHT7</accession>
<protein>
    <submittedName>
        <fullName evidence="4">Transcription factor gata-4</fullName>
    </submittedName>
</protein>
<dbReference type="CDD" id="cd00202">
    <property type="entry name" value="ZnF_GATA"/>
    <property type="match status" value="1"/>
</dbReference>
<evidence type="ECO:0000256" key="2">
    <source>
        <dbReference type="SAM" id="MobiDB-lite"/>
    </source>
</evidence>
<dbReference type="SMART" id="SM00401">
    <property type="entry name" value="ZnF_GATA"/>
    <property type="match status" value="1"/>
</dbReference>
<evidence type="ECO:0000259" key="3">
    <source>
        <dbReference type="PROSITE" id="PS50114"/>
    </source>
</evidence>
<dbReference type="GO" id="GO:0006355">
    <property type="term" value="P:regulation of DNA-templated transcription"/>
    <property type="evidence" value="ECO:0007669"/>
    <property type="project" value="InterPro"/>
</dbReference>